<keyword evidence="2" id="KW-0596">Phosphopantetheine</keyword>
<keyword evidence="3" id="KW-0597">Phosphoprotein</keyword>
<organism evidence="9 10">
    <name type="scientific">Yersinia rohdei</name>
    <dbReference type="NCBI Taxonomy" id="29485"/>
    <lineage>
        <taxon>Bacteria</taxon>
        <taxon>Pseudomonadati</taxon>
        <taxon>Pseudomonadota</taxon>
        <taxon>Gammaproteobacteria</taxon>
        <taxon>Enterobacterales</taxon>
        <taxon>Yersiniaceae</taxon>
        <taxon>Yersinia</taxon>
    </lineage>
</organism>
<evidence type="ECO:0000256" key="2">
    <source>
        <dbReference type="ARBA" id="ARBA00022450"/>
    </source>
</evidence>
<dbReference type="SUPFAM" id="SSF52151">
    <property type="entry name" value="FabD/lysophospholipase-like"/>
    <property type="match status" value="1"/>
</dbReference>
<dbReference type="Pfam" id="PF16197">
    <property type="entry name" value="KAsynt_C_assoc"/>
    <property type="match status" value="1"/>
</dbReference>
<evidence type="ECO:0000313" key="10">
    <source>
        <dbReference type="Proteomes" id="UP000042054"/>
    </source>
</evidence>
<dbReference type="GO" id="GO:0004315">
    <property type="term" value="F:3-oxoacyl-[acyl-carrier-protein] synthase activity"/>
    <property type="evidence" value="ECO:0007669"/>
    <property type="project" value="InterPro"/>
</dbReference>
<dbReference type="InterPro" id="IPR020841">
    <property type="entry name" value="PKS_Beta-ketoAc_synthase_dom"/>
</dbReference>
<dbReference type="Gene3D" id="3.40.47.10">
    <property type="match status" value="1"/>
</dbReference>
<dbReference type="InterPro" id="IPR049900">
    <property type="entry name" value="PKS_mFAS_DH"/>
</dbReference>
<dbReference type="InterPro" id="IPR018201">
    <property type="entry name" value="Ketoacyl_synth_AS"/>
</dbReference>
<gene>
    <name evidence="9" type="primary">irp1</name>
    <name evidence="9" type="ORF">ERS008555_01889</name>
</gene>
<dbReference type="InterPro" id="IPR001227">
    <property type="entry name" value="Ac_transferase_dom_sf"/>
</dbReference>
<feature type="active site" description="Proton donor; for dehydratase activity" evidence="6">
    <location>
        <position position="1105"/>
    </location>
</feature>
<protein>
    <submittedName>
        <fullName evidence="9">Yersiniabactin synthetase, HMWP1 component</fullName>
        <ecNumber evidence="9">2.3.1.-</ecNumber>
    </submittedName>
</protein>
<keyword evidence="9" id="KW-0012">Acyltransferase</keyword>
<dbReference type="Pfam" id="PF02801">
    <property type="entry name" value="Ketoacyl-synt_C"/>
    <property type="match status" value="1"/>
</dbReference>
<dbReference type="GO" id="GO:0004312">
    <property type="term" value="F:fatty acid synthase activity"/>
    <property type="evidence" value="ECO:0007669"/>
    <property type="project" value="TreeGrafter"/>
</dbReference>
<dbReference type="InterPro" id="IPR016039">
    <property type="entry name" value="Thiolase-like"/>
</dbReference>
<comment type="function">
    <text evidence="5">Involved in production of the polyketide antibiotic thailandamide.</text>
</comment>
<dbReference type="InterPro" id="IPR014030">
    <property type="entry name" value="Ketoacyl_synth_N"/>
</dbReference>
<dbReference type="Pfam" id="PF21089">
    <property type="entry name" value="PKS_DH_N"/>
    <property type="match status" value="1"/>
</dbReference>
<dbReference type="SMART" id="SM00826">
    <property type="entry name" value="PKS_DH"/>
    <property type="match status" value="1"/>
</dbReference>
<feature type="active site" description="Proton acceptor; for dehydratase activity" evidence="6">
    <location>
        <position position="937"/>
    </location>
</feature>
<dbReference type="EMBL" id="CTKE01000007">
    <property type="protein sequence ID" value="CQI89966.1"/>
    <property type="molecule type" value="Genomic_DNA"/>
</dbReference>
<dbReference type="CDD" id="cd00833">
    <property type="entry name" value="PKS"/>
    <property type="match status" value="1"/>
</dbReference>
<evidence type="ECO:0000256" key="5">
    <source>
        <dbReference type="ARBA" id="ARBA00054155"/>
    </source>
</evidence>
<feature type="region of interest" description="C-terminal hotdog fold" evidence="6">
    <location>
        <begin position="1044"/>
        <end position="1190"/>
    </location>
</feature>
<dbReference type="FunFam" id="3.40.366.10:FF:000002">
    <property type="entry name" value="Probable polyketide synthase 2"/>
    <property type="match status" value="1"/>
</dbReference>
<proteinExistence type="predicted"/>
<dbReference type="Gene3D" id="3.30.70.3290">
    <property type="match status" value="1"/>
</dbReference>
<dbReference type="InterPro" id="IPR020807">
    <property type="entry name" value="PKS_DH"/>
</dbReference>
<dbReference type="SMART" id="SM00827">
    <property type="entry name" value="PKS_AT"/>
    <property type="match status" value="1"/>
</dbReference>
<dbReference type="Proteomes" id="UP000042054">
    <property type="component" value="Unassembled WGS sequence"/>
</dbReference>
<dbReference type="EC" id="2.3.1.-" evidence="9"/>
<comment type="pathway">
    <text evidence="1">Lipid metabolism; fatty acid biosynthesis.</text>
</comment>
<evidence type="ECO:0000256" key="6">
    <source>
        <dbReference type="PROSITE-ProRule" id="PRU01363"/>
    </source>
</evidence>
<name>A0A0U1HSJ6_YERRO</name>
<dbReference type="UniPathway" id="UPA00094"/>
<evidence type="ECO:0000259" key="7">
    <source>
        <dbReference type="PROSITE" id="PS52004"/>
    </source>
</evidence>
<dbReference type="Pfam" id="PF14765">
    <property type="entry name" value="PS-DH"/>
    <property type="match status" value="1"/>
</dbReference>
<dbReference type="SMART" id="SM00825">
    <property type="entry name" value="PKS_KS"/>
    <property type="match status" value="1"/>
</dbReference>
<dbReference type="InterPro" id="IPR016036">
    <property type="entry name" value="Malonyl_transacylase_ACP-bd"/>
</dbReference>
<dbReference type="Gene3D" id="3.10.129.110">
    <property type="entry name" value="Polyketide synthase dehydratase"/>
    <property type="match status" value="1"/>
</dbReference>
<evidence type="ECO:0000256" key="1">
    <source>
        <dbReference type="ARBA" id="ARBA00005194"/>
    </source>
</evidence>
<dbReference type="InterPro" id="IPR032821">
    <property type="entry name" value="PKS_assoc"/>
</dbReference>
<evidence type="ECO:0000256" key="4">
    <source>
        <dbReference type="ARBA" id="ARBA00022679"/>
    </source>
</evidence>
<evidence type="ECO:0000259" key="8">
    <source>
        <dbReference type="PROSITE" id="PS52019"/>
    </source>
</evidence>
<feature type="domain" description="PKS/mFAS DH" evidence="8">
    <location>
        <begin position="904"/>
        <end position="1190"/>
    </location>
</feature>
<dbReference type="SUPFAM" id="SSF55048">
    <property type="entry name" value="Probable ACP-binding domain of malonyl-CoA ACP transacylase"/>
    <property type="match status" value="1"/>
</dbReference>
<evidence type="ECO:0000256" key="3">
    <source>
        <dbReference type="ARBA" id="ARBA00022553"/>
    </source>
</evidence>
<dbReference type="PANTHER" id="PTHR43775">
    <property type="entry name" value="FATTY ACID SYNTHASE"/>
    <property type="match status" value="1"/>
</dbReference>
<dbReference type="Gene3D" id="3.40.366.10">
    <property type="entry name" value="Malonyl-Coenzyme A Acyl Carrier Protein, domain 2"/>
    <property type="match status" value="1"/>
</dbReference>
<feature type="domain" description="Ketosynthase family 3 (KS3)" evidence="7">
    <location>
        <begin position="5"/>
        <end position="434"/>
    </location>
</feature>
<dbReference type="Pfam" id="PF00109">
    <property type="entry name" value="ketoacyl-synt"/>
    <property type="match status" value="1"/>
</dbReference>
<evidence type="ECO:0000313" key="9">
    <source>
        <dbReference type="EMBL" id="CQI89966.1"/>
    </source>
</evidence>
<reference evidence="9 10" key="1">
    <citation type="submission" date="2015-03" db="EMBL/GenBank/DDBJ databases">
        <authorList>
            <person name="Murphy D."/>
        </authorList>
    </citation>
    <scope>NUCLEOTIDE SEQUENCE [LARGE SCALE GENOMIC DNA]</scope>
    <source>
        <strain evidence="9 10">68/02</strain>
    </source>
</reference>
<dbReference type="PANTHER" id="PTHR43775:SF37">
    <property type="entry name" value="SI:DKEY-61P9.11"/>
    <property type="match status" value="1"/>
</dbReference>
<dbReference type="SUPFAM" id="SSF53901">
    <property type="entry name" value="Thiolase-like"/>
    <property type="match status" value="1"/>
</dbReference>
<accession>A0A0U1HSJ6</accession>
<dbReference type="InterPro" id="IPR049551">
    <property type="entry name" value="PKS_DH_C"/>
</dbReference>
<dbReference type="AlphaFoldDB" id="A0A0U1HSJ6"/>
<dbReference type="InterPro" id="IPR014043">
    <property type="entry name" value="Acyl_transferase_dom"/>
</dbReference>
<keyword evidence="4 9" id="KW-0808">Transferase</keyword>
<dbReference type="Pfam" id="PF00698">
    <property type="entry name" value="Acyl_transf_1"/>
    <property type="match status" value="1"/>
</dbReference>
<dbReference type="InterPro" id="IPR049552">
    <property type="entry name" value="PKS_DH_N"/>
</dbReference>
<dbReference type="InterPro" id="IPR050091">
    <property type="entry name" value="PKS_NRPS_Biosynth_Enz"/>
</dbReference>
<dbReference type="RefSeq" id="WP_231586330.1">
    <property type="nucleotide sequence ID" value="NZ_CTKE01000007.1"/>
</dbReference>
<dbReference type="InterPro" id="IPR042104">
    <property type="entry name" value="PKS_dehydratase_sf"/>
</dbReference>
<dbReference type="PROSITE" id="PS52004">
    <property type="entry name" value="KS3_2"/>
    <property type="match status" value="1"/>
</dbReference>
<feature type="region of interest" description="N-terminal hotdog fold" evidence="6">
    <location>
        <begin position="904"/>
        <end position="1029"/>
    </location>
</feature>
<dbReference type="InterPro" id="IPR014031">
    <property type="entry name" value="Ketoacyl_synth_C"/>
</dbReference>
<dbReference type="PROSITE" id="PS52019">
    <property type="entry name" value="PKS_MFAS_DH"/>
    <property type="match status" value="1"/>
</dbReference>
<dbReference type="GO" id="GO:0006633">
    <property type="term" value="P:fatty acid biosynthetic process"/>
    <property type="evidence" value="ECO:0007669"/>
    <property type="project" value="UniProtKB-UniPathway"/>
</dbReference>
<dbReference type="PROSITE" id="PS00606">
    <property type="entry name" value="KS3_1"/>
    <property type="match status" value="1"/>
</dbReference>
<dbReference type="FunFam" id="3.40.47.10:FF:000019">
    <property type="entry name" value="Polyketide synthase type I"/>
    <property type="match status" value="1"/>
</dbReference>
<dbReference type="InterPro" id="IPR016035">
    <property type="entry name" value="Acyl_Trfase/lysoPLipase"/>
</dbReference>
<sequence>MIETKEPIAIIGIGCRMPGNAFSPNDLWNILFAGIDGITEVPDDRWNNAEYYDPDPNKAGKARVSKGGFINEMDQFDNEFFNIYPSEADSIDPQQRLLLQTTFEALEDSGDILARFRGSQTAVYIGTSGNDYQDIQASPDNRYRISPQSSMGSVQTSLANRISYLYNLKGPSITLDTACSASLVAVHLACQSIWHREAAQAIAGGVNIMINPATTIMLSKGNFLSPDGACKSFDESGNGYVRSEGVGLVYLKPLTQALADCNKIYGLIRGSACNSDGFTAIGFTTPNPTAQTAMLQDAYQDAGINVNRVQFIEAHGTGTSVGDPLETKAFSNIFGDRPADKPLLIGSIKSNIGHLEGAAGIAGLIKLVLCLHHKQIPANLHFNHGNPKINFDNWHLKVVDKNQEWPATIDNLPRLGGVNSFGAGGTNAHVVIEEYVPDTEIIVGLQEAEDIQPEVNLFTCSAATEEALKAQLTAYRNYLSNTELSLNDLCFNAGQHRSSLLYRIAIACRSLVDLQQKIDSYLNGEQLIGVEIGQESTKKPRLAFIFTGQGPQWYAMGRQLIETEPVFRHVVEKIGSLFQKIAGWSLLEEMERPESDSRINDTRIAQPAIMALQIALVELWKHNGVKPDGVIGHSIGEIAAAYTAGALTLEQAVQVVYHRSRGQHTAANLGAMLAIGLSQTAAESLIAEATDHISIAAVNGPESITLTGDKEPLDAIARQLETQEIFHRFLKVDVPFHSYHMEPLKDELINSLSELTPSPSQIPLYSTVTGNQEDGRHLVAAYWYHNVRDPVYFAPGLAKMLEDGFDTFIEIGPHPALSSDAQELFTKMNIEAYIFPSIRRKEDEPLRLKQTLAALQIAGYPMDWHKVCPGALRRFDLPRYVWQQKHFWHESLAQQQRRLQLRLHPHITLHQDSGISAEKHTFSLFLDPLAEPYLSDHRVTDMIVFPGAGHMEVATAAAQKAFGDAFSGLTDIHFDIALFLPEDGEMPEIMLEVYSQECRFQIMSRERGKADAAWVQNSKGFMNCLDEKPAPPVIALADIQREVNEPLSPQPMYTAVKRAGLAYGPMFKIIQNFWTAPNKLLAKIVRSENLQYGIEHFLLHPTLFDACIHSLYATRRLDANEELGLYLPIYVKRYNFFQRPQGSVLWCYLNIYKASDQVLHSDAIVMDDSGTVVAQMIGVQFKYIAGSREHDENTTRIRPTVAVMNMSGNR</sequence>